<gene>
    <name evidence="1" type="ORF">QO034_10540</name>
</gene>
<evidence type="ECO:0000313" key="1">
    <source>
        <dbReference type="EMBL" id="MDK3073550.1"/>
    </source>
</evidence>
<evidence type="ECO:0000313" key="2">
    <source>
        <dbReference type="Proteomes" id="UP001227126"/>
    </source>
</evidence>
<proteinExistence type="predicted"/>
<dbReference type="RefSeq" id="WP_284485491.1">
    <property type="nucleotide sequence ID" value="NZ_JASNJE010000010.1"/>
</dbReference>
<keyword evidence="2" id="KW-1185">Reference proteome</keyword>
<organism evidence="1 2">
    <name type="scientific">Sedimentitalea xiamensis</name>
    <dbReference type="NCBI Taxonomy" id="3050037"/>
    <lineage>
        <taxon>Bacteria</taxon>
        <taxon>Pseudomonadati</taxon>
        <taxon>Pseudomonadota</taxon>
        <taxon>Alphaproteobacteria</taxon>
        <taxon>Rhodobacterales</taxon>
        <taxon>Paracoccaceae</taxon>
        <taxon>Sedimentitalea</taxon>
    </lineage>
</organism>
<dbReference type="Proteomes" id="UP001227126">
    <property type="component" value="Unassembled WGS sequence"/>
</dbReference>
<dbReference type="EMBL" id="JASNJE010000010">
    <property type="protein sequence ID" value="MDK3073550.1"/>
    <property type="molecule type" value="Genomic_DNA"/>
</dbReference>
<protein>
    <submittedName>
        <fullName evidence="1">Uncharacterized protein</fullName>
    </submittedName>
</protein>
<sequence length="238" mass="25170">MKQITGTDEMRFLGGGGGDAARLADLARRLGLIAEGDDPGLPAWESCLLDLRRALSGPRVSAELTCPDCGEGVALIFGIDDLPRIASPAVETAAGAALRPLRLSDLVAVEASGGDRLAQLLARAAGRDSGWAAGVLAGPDRDGAVTALERAVSGLDLEIGTRCTECGSAIVSPFDVQAFVGAELEDAARRLLDDVHRIASTYHWSEQDILALPRSRRMAYLGRIDRDALQLEITDVRR</sequence>
<reference evidence="1 2" key="1">
    <citation type="submission" date="2023-05" db="EMBL/GenBank/DDBJ databases">
        <title>Sedimentitalea sp. nov. JM2-8.</title>
        <authorList>
            <person name="Huang J."/>
        </authorList>
    </citation>
    <scope>NUCLEOTIDE SEQUENCE [LARGE SCALE GENOMIC DNA]</scope>
    <source>
        <strain evidence="1 2">JM2-8</strain>
    </source>
</reference>
<accession>A0ABT7FEZ4</accession>
<name>A0ABT7FEZ4_9RHOB</name>
<comment type="caution">
    <text evidence="1">The sequence shown here is derived from an EMBL/GenBank/DDBJ whole genome shotgun (WGS) entry which is preliminary data.</text>
</comment>